<keyword evidence="1" id="KW-0812">Transmembrane</keyword>
<organism evidence="3">
    <name type="scientific">metagenome</name>
    <dbReference type="NCBI Taxonomy" id="256318"/>
    <lineage>
        <taxon>unclassified sequences</taxon>
        <taxon>metagenomes</taxon>
    </lineage>
</organism>
<sequence>MTIHDQRGSASIEATIGLPAFVLFVGLIIFGGRTSVAHQAVESASADAARSASIARTSTDAKHDAQQAAHLSLANQDVHCLRIDVIIDASDFTKPIGHPATVSVTVECVLDLADLSVPGIPGTRVIRSTTSSPLDSWRERA</sequence>
<keyword evidence="1" id="KW-0472">Membrane</keyword>
<evidence type="ECO:0000256" key="1">
    <source>
        <dbReference type="SAM" id="Phobius"/>
    </source>
</evidence>
<gene>
    <name evidence="3" type="ORF">NOCA2150095</name>
</gene>
<dbReference type="AlphaFoldDB" id="A0A2P2BXB8"/>
<dbReference type="EMBL" id="CZKA01000007">
    <property type="protein sequence ID" value="CUR54353.1"/>
    <property type="molecule type" value="Genomic_DNA"/>
</dbReference>
<evidence type="ECO:0000259" key="2">
    <source>
        <dbReference type="Pfam" id="PF07811"/>
    </source>
</evidence>
<protein>
    <submittedName>
        <fullName evidence="3">Putative membrane protein</fullName>
    </submittedName>
</protein>
<dbReference type="InterPro" id="IPR012495">
    <property type="entry name" value="TadE-like_dom"/>
</dbReference>
<proteinExistence type="predicted"/>
<name>A0A2P2BXB8_9ZZZZ</name>
<reference evidence="3" key="1">
    <citation type="submission" date="2015-08" db="EMBL/GenBank/DDBJ databases">
        <authorList>
            <person name="Babu N.S."/>
            <person name="Beckwith C.J."/>
            <person name="Beseler K.G."/>
            <person name="Brison A."/>
            <person name="Carone J.V."/>
            <person name="Caskin T.P."/>
            <person name="Diamond M."/>
            <person name="Durham M.E."/>
            <person name="Foxe J.M."/>
            <person name="Go M."/>
            <person name="Henderson B.A."/>
            <person name="Jones I.B."/>
            <person name="McGettigan J.A."/>
            <person name="Micheletti S.J."/>
            <person name="Nasrallah M.E."/>
            <person name="Ortiz D."/>
            <person name="Piller C.R."/>
            <person name="Privatt S.R."/>
            <person name="Schneider S.L."/>
            <person name="Sharp S."/>
            <person name="Smith T.C."/>
            <person name="Stanton J.D."/>
            <person name="Ullery H.E."/>
            <person name="Wilson R.J."/>
            <person name="Serrano M.G."/>
            <person name="Buck G."/>
            <person name="Lee V."/>
            <person name="Wang Y."/>
            <person name="Carvalho R."/>
            <person name="Voegtly L."/>
            <person name="Shi R."/>
            <person name="Duckworth R."/>
            <person name="Johnson A."/>
            <person name="Loviza R."/>
            <person name="Walstead R."/>
            <person name="Shah Z."/>
            <person name="Kiflezghi M."/>
            <person name="Wade K."/>
            <person name="Ball S.L."/>
            <person name="Bradley K.W."/>
            <person name="Asai D.J."/>
            <person name="Bowman C.A."/>
            <person name="Russell D.A."/>
            <person name="Pope W.H."/>
            <person name="Jacobs-Sera D."/>
            <person name="Hendrix R.W."/>
            <person name="Hatfull G.F."/>
        </authorList>
    </citation>
    <scope>NUCLEOTIDE SEQUENCE</scope>
</reference>
<dbReference type="Pfam" id="PF07811">
    <property type="entry name" value="TadE"/>
    <property type="match status" value="1"/>
</dbReference>
<accession>A0A2P2BXB8</accession>
<evidence type="ECO:0000313" key="3">
    <source>
        <dbReference type="EMBL" id="CUR54353.1"/>
    </source>
</evidence>
<feature type="domain" description="TadE-like" evidence="2">
    <location>
        <begin position="8"/>
        <end position="50"/>
    </location>
</feature>
<feature type="transmembrane region" description="Helical" evidence="1">
    <location>
        <begin position="12"/>
        <end position="32"/>
    </location>
</feature>
<keyword evidence="1" id="KW-1133">Transmembrane helix</keyword>